<dbReference type="AlphaFoldDB" id="A0A382CZY1"/>
<proteinExistence type="predicted"/>
<accession>A0A382CZY1</accession>
<evidence type="ECO:0000313" key="1">
    <source>
        <dbReference type="EMBL" id="SVB31740.1"/>
    </source>
</evidence>
<protein>
    <submittedName>
        <fullName evidence="1">Uncharacterized protein</fullName>
    </submittedName>
</protein>
<gene>
    <name evidence="1" type="ORF">METZ01_LOCUS184594</name>
</gene>
<organism evidence="1">
    <name type="scientific">marine metagenome</name>
    <dbReference type="NCBI Taxonomy" id="408172"/>
    <lineage>
        <taxon>unclassified sequences</taxon>
        <taxon>metagenomes</taxon>
        <taxon>ecological metagenomes</taxon>
    </lineage>
</organism>
<reference evidence="1" key="1">
    <citation type="submission" date="2018-05" db="EMBL/GenBank/DDBJ databases">
        <authorList>
            <person name="Lanie J.A."/>
            <person name="Ng W.-L."/>
            <person name="Kazmierczak K.M."/>
            <person name="Andrzejewski T.M."/>
            <person name="Davidsen T.M."/>
            <person name="Wayne K.J."/>
            <person name="Tettelin H."/>
            <person name="Glass J.I."/>
            <person name="Rusch D."/>
            <person name="Podicherti R."/>
            <person name="Tsui H.-C.T."/>
            <person name="Winkler M.E."/>
        </authorList>
    </citation>
    <scope>NUCLEOTIDE SEQUENCE</scope>
</reference>
<name>A0A382CZY1_9ZZZZ</name>
<sequence>MTEILGLAPLWSPRMNLITLIQMLDLLDQLNQIGD</sequence>
<dbReference type="EMBL" id="UINC01036969">
    <property type="protein sequence ID" value="SVB31740.1"/>
    <property type="molecule type" value="Genomic_DNA"/>
</dbReference>